<reference evidence="2" key="1">
    <citation type="journal article" date="2019" name="Int. J. Syst. Evol. Microbiol.">
        <title>The Global Catalogue of Microorganisms (GCM) 10K type strain sequencing project: providing services to taxonomists for standard genome sequencing and annotation.</title>
        <authorList>
            <consortium name="The Broad Institute Genomics Platform"/>
            <consortium name="The Broad Institute Genome Sequencing Center for Infectious Disease"/>
            <person name="Wu L."/>
            <person name="Ma J."/>
        </authorList>
    </citation>
    <scope>NUCLEOTIDE SEQUENCE [LARGE SCALE GENOMIC DNA]</scope>
    <source>
        <strain evidence="2">IBRC-M 10908</strain>
    </source>
</reference>
<dbReference type="RefSeq" id="WP_380617735.1">
    <property type="nucleotide sequence ID" value="NZ_JBHSDK010000002.1"/>
</dbReference>
<dbReference type="EMBL" id="JBHSDK010000002">
    <property type="protein sequence ID" value="MFC4333998.1"/>
    <property type="molecule type" value="Genomic_DNA"/>
</dbReference>
<gene>
    <name evidence="1" type="ORF">ACFPET_02155</name>
</gene>
<evidence type="ECO:0000313" key="2">
    <source>
        <dbReference type="Proteomes" id="UP001595823"/>
    </source>
</evidence>
<comment type="caution">
    <text evidence="1">The sequence shown here is derived from an EMBL/GenBank/DDBJ whole genome shotgun (WGS) entry which is preliminary data.</text>
</comment>
<keyword evidence="2" id="KW-1185">Reference proteome</keyword>
<accession>A0ABV8TU85</accession>
<name>A0ABV8TU85_9ACTN</name>
<proteinExistence type="predicted"/>
<dbReference type="InterPro" id="IPR024072">
    <property type="entry name" value="DHFR-like_dom_sf"/>
</dbReference>
<dbReference type="Gene3D" id="3.40.430.10">
    <property type="entry name" value="Dihydrofolate Reductase, subunit A"/>
    <property type="match status" value="1"/>
</dbReference>
<protein>
    <submittedName>
        <fullName evidence="1">Dihydrofolate reductase family protein</fullName>
    </submittedName>
</protein>
<dbReference type="SUPFAM" id="SSF53597">
    <property type="entry name" value="Dihydrofolate reductase-like"/>
    <property type="match status" value="1"/>
</dbReference>
<evidence type="ECO:0000313" key="1">
    <source>
        <dbReference type="EMBL" id="MFC4333998.1"/>
    </source>
</evidence>
<sequence length="192" mass="21409">MRKLIYYAAVTLDGYVASMERGDPSGSEFFPLYPDLVEHIKENYPETLPTPTRKALGVEDPGKTFDTVLEGRASYEIGLAQGVTNAYEHLRHIVFSKSQESVDDSVEIRGEDPIEVVRELKQEQGRDLWLVGGGNIAHTLFPEIDRIIMKRTPSIIGDGISMFNGDFQFGMFKPVHGTVLESGVEVAVYDRA</sequence>
<dbReference type="Proteomes" id="UP001595823">
    <property type="component" value="Unassembled WGS sequence"/>
</dbReference>
<organism evidence="1 2">
    <name type="scientific">Salininema proteolyticum</name>
    <dbReference type="NCBI Taxonomy" id="1607685"/>
    <lineage>
        <taxon>Bacteria</taxon>
        <taxon>Bacillati</taxon>
        <taxon>Actinomycetota</taxon>
        <taxon>Actinomycetes</taxon>
        <taxon>Glycomycetales</taxon>
        <taxon>Glycomycetaceae</taxon>
        <taxon>Salininema</taxon>
    </lineage>
</organism>